<keyword evidence="3" id="KW-1185">Reference proteome</keyword>
<feature type="domain" description="Transcription factor zinc-finger" evidence="1">
    <location>
        <begin position="2"/>
        <end position="37"/>
    </location>
</feature>
<evidence type="ECO:0000313" key="3">
    <source>
        <dbReference type="Proteomes" id="UP001249020"/>
    </source>
</evidence>
<protein>
    <submittedName>
        <fullName evidence="2">Zf-TFIIB domain-containing protein</fullName>
    </submittedName>
</protein>
<evidence type="ECO:0000313" key="2">
    <source>
        <dbReference type="EMBL" id="MDT0581533.1"/>
    </source>
</evidence>
<reference evidence="2 3" key="1">
    <citation type="submission" date="2023-09" db="EMBL/GenBank/DDBJ databases">
        <authorList>
            <person name="Rey-Velasco X."/>
        </authorList>
    </citation>
    <scope>NUCLEOTIDE SEQUENCE [LARGE SCALE GENOMIC DNA]</scope>
    <source>
        <strain evidence="2 3">W409</strain>
    </source>
</reference>
<accession>A0AAW8R326</accession>
<dbReference type="AlphaFoldDB" id="A0AAW8R326"/>
<dbReference type="Proteomes" id="UP001249020">
    <property type="component" value="Unassembled WGS sequence"/>
</dbReference>
<dbReference type="RefSeq" id="WP_311360326.1">
    <property type="nucleotide sequence ID" value="NZ_JAVRIE010000001.1"/>
</dbReference>
<comment type="caution">
    <text evidence="2">The sequence shown here is derived from an EMBL/GenBank/DDBJ whole genome shotgun (WGS) entry which is preliminary data.</text>
</comment>
<evidence type="ECO:0000259" key="1">
    <source>
        <dbReference type="Pfam" id="PF13453"/>
    </source>
</evidence>
<name>A0AAW8R326_9ALTE</name>
<sequence length="127" mass="14813">MNCPKCDSQLLTHTHSNVEFERCEGCNGLWFDLLEKEDLQAIEGSEFIDIGDENVGKKHDANRNIKCPKCEIAMMQMIDKNQFHIHYEYCSRCHGTFFDAGEFRDLKEFTVIERFTQMLATLRANIN</sequence>
<dbReference type="EMBL" id="JAVRIE010000001">
    <property type="protein sequence ID" value="MDT0581533.1"/>
    <property type="molecule type" value="Genomic_DNA"/>
</dbReference>
<dbReference type="InterPro" id="IPR027392">
    <property type="entry name" value="TF_Znf"/>
</dbReference>
<proteinExistence type="predicted"/>
<gene>
    <name evidence="2" type="ORF">RM544_03210</name>
</gene>
<dbReference type="Pfam" id="PF13453">
    <property type="entry name" value="Zn_ribbon_TFIIB"/>
    <property type="match status" value="2"/>
</dbReference>
<feature type="domain" description="Transcription factor zinc-finger" evidence="1">
    <location>
        <begin position="66"/>
        <end position="108"/>
    </location>
</feature>
<organism evidence="2 3">
    <name type="scientific">Brumicola blandensis</name>
    <dbReference type="NCBI Taxonomy" id="3075611"/>
    <lineage>
        <taxon>Bacteria</taxon>
        <taxon>Pseudomonadati</taxon>
        <taxon>Pseudomonadota</taxon>
        <taxon>Gammaproteobacteria</taxon>
        <taxon>Alteromonadales</taxon>
        <taxon>Alteromonadaceae</taxon>
        <taxon>Brumicola</taxon>
    </lineage>
</organism>